<reference evidence="1 2" key="1">
    <citation type="journal article" date="2014" name="Curr. Biol.">
        <title>The genome of the clonal raider ant Cerapachys biroi.</title>
        <authorList>
            <person name="Oxley P.R."/>
            <person name="Ji L."/>
            <person name="Fetter-Pruneda I."/>
            <person name="McKenzie S.K."/>
            <person name="Li C."/>
            <person name="Hu H."/>
            <person name="Zhang G."/>
            <person name="Kronauer D.J."/>
        </authorList>
    </citation>
    <scope>NUCLEOTIDE SEQUENCE [LARGE SCALE GENOMIC DNA]</scope>
</reference>
<dbReference type="AlphaFoldDB" id="A0A026VUF3"/>
<dbReference type="Proteomes" id="UP000053097">
    <property type="component" value="Unassembled WGS sequence"/>
</dbReference>
<evidence type="ECO:0000313" key="2">
    <source>
        <dbReference type="Proteomes" id="UP000053097"/>
    </source>
</evidence>
<name>A0A026VUF3_OOCBI</name>
<protein>
    <submittedName>
        <fullName evidence="1">Uncharacterized protein</fullName>
    </submittedName>
</protein>
<dbReference type="EMBL" id="KK107894">
    <property type="protein sequence ID" value="EZA47295.1"/>
    <property type="molecule type" value="Genomic_DNA"/>
</dbReference>
<keyword evidence="2" id="KW-1185">Reference proteome</keyword>
<evidence type="ECO:0000313" key="1">
    <source>
        <dbReference type="EMBL" id="EZA47295.1"/>
    </source>
</evidence>
<accession>A0A026VUF3</accession>
<gene>
    <name evidence="1" type="ORF">X777_16334</name>
</gene>
<sequence length="50" mass="5572">MVAVCNPDPVILRDHMGCYGQNSLRVNAQPCYLQRESEVNVTCATIFVTD</sequence>
<proteinExistence type="predicted"/>
<organism evidence="1 2">
    <name type="scientific">Ooceraea biroi</name>
    <name type="common">Clonal raider ant</name>
    <name type="synonym">Cerapachys biroi</name>
    <dbReference type="NCBI Taxonomy" id="2015173"/>
    <lineage>
        <taxon>Eukaryota</taxon>
        <taxon>Metazoa</taxon>
        <taxon>Ecdysozoa</taxon>
        <taxon>Arthropoda</taxon>
        <taxon>Hexapoda</taxon>
        <taxon>Insecta</taxon>
        <taxon>Pterygota</taxon>
        <taxon>Neoptera</taxon>
        <taxon>Endopterygota</taxon>
        <taxon>Hymenoptera</taxon>
        <taxon>Apocrita</taxon>
        <taxon>Aculeata</taxon>
        <taxon>Formicoidea</taxon>
        <taxon>Formicidae</taxon>
        <taxon>Dorylinae</taxon>
        <taxon>Ooceraea</taxon>
    </lineage>
</organism>